<evidence type="ECO:0000256" key="2">
    <source>
        <dbReference type="ARBA" id="ARBA00022448"/>
    </source>
</evidence>
<dbReference type="GO" id="GO:0006826">
    <property type="term" value="P:iron ion transport"/>
    <property type="evidence" value="ECO:0007669"/>
    <property type="project" value="UniProtKB-KW"/>
</dbReference>
<dbReference type="PANTHER" id="PTHR40980">
    <property type="entry name" value="PLUG DOMAIN-CONTAINING PROTEIN"/>
    <property type="match status" value="1"/>
</dbReference>
<accession>A0A7V8FJ41</accession>
<dbReference type="EMBL" id="WNDS01000001">
    <property type="protein sequence ID" value="KAF1017073.1"/>
    <property type="molecule type" value="Genomic_DNA"/>
</dbReference>
<dbReference type="Gene3D" id="3.55.50.30">
    <property type="match status" value="1"/>
</dbReference>
<feature type="chain" id="PRO_5031025116" description="Secretin/TonB short N-terminal domain-containing protein" evidence="8">
    <location>
        <begin position="23"/>
        <end position="950"/>
    </location>
</feature>
<keyword evidence="4" id="KW-0408">Iron</keyword>
<comment type="similarity">
    <text evidence="7">Belongs to the TonB-dependent receptor family.</text>
</comment>
<proteinExistence type="inferred from homology"/>
<dbReference type="SMART" id="SM00965">
    <property type="entry name" value="STN"/>
    <property type="match status" value="1"/>
</dbReference>
<organism evidence="10 11">
    <name type="scientific">Stenotrophomonas maltophilia</name>
    <name type="common">Pseudomonas maltophilia</name>
    <name type="synonym">Xanthomonas maltophilia</name>
    <dbReference type="NCBI Taxonomy" id="40324"/>
    <lineage>
        <taxon>Bacteria</taxon>
        <taxon>Pseudomonadati</taxon>
        <taxon>Pseudomonadota</taxon>
        <taxon>Gammaproteobacteria</taxon>
        <taxon>Lysobacterales</taxon>
        <taxon>Lysobacteraceae</taxon>
        <taxon>Stenotrophomonas</taxon>
        <taxon>Stenotrophomonas maltophilia group</taxon>
    </lineage>
</organism>
<keyword evidence="3" id="KW-0406">Ion transport</keyword>
<feature type="domain" description="Secretin/TonB short N-terminal" evidence="9">
    <location>
        <begin position="41"/>
        <end position="91"/>
    </location>
</feature>
<dbReference type="SUPFAM" id="SSF56935">
    <property type="entry name" value="Porins"/>
    <property type="match status" value="1"/>
</dbReference>
<evidence type="ECO:0000256" key="5">
    <source>
        <dbReference type="ARBA" id="ARBA00023136"/>
    </source>
</evidence>
<dbReference type="InterPro" id="IPR010104">
    <property type="entry name" value="TonB_rcpt_bac"/>
</dbReference>
<reference evidence="11" key="1">
    <citation type="journal article" date="2020" name="MBio">
        <title>Horizontal gene transfer to a defensive symbiont with a reduced genome amongst a multipartite beetle microbiome.</title>
        <authorList>
            <person name="Waterworth S.C."/>
            <person name="Florez L.V."/>
            <person name="Rees E.R."/>
            <person name="Hertweck C."/>
            <person name="Kaltenpoth M."/>
            <person name="Kwan J.C."/>
        </authorList>
    </citation>
    <scope>NUCLEOTIDE SEQUENCE [LARGE SCALE GENOMIC DNA]</scope>
</reference>
<dbReference type="Gene3D" id="2.170.130.10">
    <property type="entry name" value="TonB-dependent receptor, plug domain"/>
    <property type="match status" value="1"/>
</dbReference>
<dbReference type="Pfam" id="PF00593">
    <property type="entry name" value="TonB_dep_Rec_b-barrel"/>
    <property type="match status" value="1"/>
</dbReference>
<dbReference type="Pfam" id="PF07715">
    <property type="entry name" value="Plug"/>
    <property type="match status" value="1"/>
</dbReference>
<dbReference type="InterPro" id="IPR036942">
    <property type="entry name" value="Beta-barrel_TonB_sf"/>
</dbReference>
<keyword evidence="2" id="KW-0813">Transport</keyword>
<evidence type="ECO:0000256" key="6">
    <source>
        <dbReference type="ARBA" id="ARBA00023237"/>
    </source>
</evidence>
<keyword evidence="7" id="KW-0798">TonB box</keyword>
<feature type="signal peptide" evidence="8">
    <location>
        <begin position="1"/>
        <end position="22"/>
    </location>
</feature>
<keyword evidence="6" id="KW-0998">Cell outer membrane</keyword>
<evidence type="ECO:0000256" key="4">
    <source>
        <dbReference type="ARBA" id="ARBA00023004"/>
    </source>
</evidence>
<evidence type="ECO:0000313" key="11">
    <source>
        <dbReference type="Proteomes" id="UP000487117"/>
    </source>
</evidence>
<name>A0A7V8FJ41_STEMA</name>
<dbReference type="CDD" id="cd01347">
    <property type="entry name" value="ligand_gated_channel"/>
    <property type="match status" value="1"/>
</dbReference>
<dbReference type="NCBIfam" id="TIGR01782">
    <property type="entry name" value="TonB-Xanth-Caul"/>
    <property type="match status" value="1"/>
</dbReference>
<dbReference type="InterPro" id="IPR037066">
    <property type="entry name" value="Plug_dom_sf"/>
</dbReference>
<evidence type="ECO:0000256" key="1">
    <source>
        <dbReference type="ARBA" id="ARBA00004442"/>
    </source>
</evidence>
<evidence type="ECO:0000256" key="7">
    <source>
        <dbReference type="RuleBase" id="RU003357"/>
    </source>
</evidence>
<dbReference type="Gene3D" id="2.40.170.20">
    <property type="entry name" value="TonB-dependent receptor, beta-barrel domain"/>
    <property type="match status" value="1"/>
</dbReference>
<dbReference type="InterPro" id="IPR012910">
    <property type="entry name" value="Plug_dom"/>
</dbReference>
<evidence type="ECO:0000313" key="10">
    <source>
        <dbReference type="EMBL" id="KAF1017073.1"/>
    </source>
</evidence>
<dbReference type="InterPro" id="IPR011662">
    <property type="entry name" value="Secretin/TonB_short_N"/>
</dbReference>
<sequence>MSRSRILFLSIALAAPGAVSQAIPPQPLDNALNQLSSQTGIKFIYDAAAGNPTTRGVPAGQATEQALRQLLEGTGLRYRYINADTITIEGAPASAPAPKTAAAATASADAGAAPSAQPVDLEQVVVTGFRQSLLVGRDLKRDAVGNQDVIVAQDIAAFPDLNLAESLQRVPGVAITRDAGEGRQISLRGLGPDFTRTQLNGMEVLGNTSSGFDNRGSVSRTRSFDYSLFASELFNRVVVEKSYAAEQDEGGIGGTVSLTTARPFDYEGRKLVLGAKAQTNTNTSGVTPRVVGLASNRWQTDAGEFGILASAAYSRNDVNEYGMRSWDWTKINVSAANIGPNVSAADRDRLINAKGQDRISAPQATSPSTWYAQRERLGLTTTLQWRPNDRAEMSLDLMYGTLSNDRHEYAMAPAGVNALTGDVRGTQRLNAAEIRGDSLVYADWSGVDMRNESKHSEDKTTFTQAVWNGSFQATDHLRFQALAGWARSEFKGPVFDKIFTQAVNQNFSYDFRGGNPAVTHYGHDTTDASIWSLMRADAREDYIRSDYRTAELNGLWDFSMSSSLRFGVDYKDFGNDGWTRFNRVDWYNNPNRPAPVLNVLGYDSLLPYVVADVDATFARTGQLRDLTTANDQPGTNYSISERTKAAYAQYELDTDLAGMRLRANAGLRYYRTTLTSSGSVATNNGLVPAVITNTYDGVLPALNVALEVRPDMILRLGASRNISRPGLGDLRAAGSVSFTPFGGSVSAGNPNLEPFKADSIDASWEYYMGTHGFISLGVFHKTMDSFITAETASVPYGSIGYPNSLLGPGQDGSTIYSYSRPVNGDGASIKGAEFAFQRDFDFLPAPFDGFGFAANVTYAKGETDAMVDGVRHTLALANLSKWSSNVTLYYEIPVWGARISSAWRDGYLDGIGGNGNVGSGYRATNNVDANIFWNVNPHLKVALEAINLTN</sequence>
<keyword evidence="3" id="KW-0410">Iron transport</keyword>
<dbReference type="PANTHER" id="PTHR40980:SF3">
    <property type="entry name" value="TONB-DEPENDENT RECEPTOR-LIKE BETA-BARREL DOMAIN-CONTAINING PROTEIN"/>
    <property type="match status" value="1"/>
</dbReference>
<keyword evidence="5 7" id="KW-0472">Membrane</keyword>
<evidence type="ECO:0000256" key="3">
    <source>
        <dbReference type="ARBA" id="ARBA00022496"/>
    </source>
</evidence>
<dbReference type="Proteomes" id="UP000487117">
    <property type="component" value="Unassembled WGS sequence"/>
</dbReference>
<dbReference type="AlphaFoldDB" id="A0A7V8FJ41"/>
<evidence type="ECO:0000259" key="9">
    <source>
        <dbReference type="SMART" id="SM00965"/>
    </source>
</evidence>
<dbReference type="InterPro" id="IPR000531">
    <property type="entry name" value="Beta-barrel_TonB"/>
</dbReference>
<comment type="caution">
    <text evidence="10">The sequence shown here is derived from an EMBL/GenBank/DDBJ whole genome shotgun (WGS) entry which is preliminary data.</text>
</comment>
<comment type="subcellular location">
    <subcellularLocation>
        <location evidence="1 7">Cell outer membrane</location>
    </subcellularLocation>
</comment>
<gene>
    <name evidence="10" type="ORF">GAK31_00332</name>
</gene>
<keyword evidence="8" id="KW-0732">Signal</keyword>
<protein>
    <recommendedName>
        <fullName evidence="9">Secretin/TonB short N-terminal domain-containing protein</fullName>
    </recommendedName>
</protein>
<dbReference type="GO" id="GO:0009279">
    <property type="term" value="C:cell outer membrane"/>
    <property type="evidence" value="ECO:0007669"/>
    <property type="project" value="UniProtKB-SubCell"/>
</dbReference>
<evidence type="ECO:0000256" key="8">
    <source>
        <dbReference type="SAM" id="SignalP"/>
    </source>
</evidence>